<dbReference type="OrthoDB" id="2679245at2"/>
<dbReference type="Proteomes" id="UP000061660">
    <property type="component" value="Chromosome"/>
</dbReference>
<evidence type="ECO:0000313" key="2">
    <source>
        <dbReference type="Proteomes" id="UP000061660"/>
    </source>
</evidence>
<protein>
    <submittedName>
        <fullName evidence="1">Uncharacterized protein</fullName>
    </submittedName>
</protein>
<gene>
    <name evidence="1" type="ORF">IJ22_24020</name>
</gene>
<keyword evidence="2" id="KW-1185">Reference proteome</keyword>
<organism evidence="1 2">
    <name type="scientific">Paenibacillus naphthalenovorans</name>
    <dbReference type="NCBI Taxonomy" id="162209"/>
    <lineage>
        <taxon>Bacteria</taxon>
        <taxon>Bacillati</taxon>
        <taxon>Bacillota</taxon>
        <taxon>Bacilli</taxon>
        <taxon>Bacillales</taxon>
        <taxon>Paenibacillaceae</taxon>
        <taxon>Paenibacillus</taxon>
    </lineage>
</organism>
<dbReference type="KEGG" id="pnp:IJ22_24020"/>
<dbReference type="EMBL" id="CP013652">
    <property type="protein sequence ID" value="ALS22775.1"/>
    <property type="molecule type" value="Genomic_DNA"/>
</dbReference>
<dbReference type="RefSeq" id="WP_062408925.1">
    <property type="nucleotide sequence ID" value="NZ_BJCS01000001.1"/>
</dbReference>
<sequence length="286" mass="31298">MLTGFVLEWILPVTALLAIGRLLMPGSLRFLQEHGITERNYTGDSIPTAGGLLIWLLLLASFVIDNFTGIWNPDAVWVLSLSIICFAGFLDDVKGDKRTKGIRGHWLAWKRERSITTGILKAAAAGLAGLLVLLPDQDSLWDLPRQLLLVLLATNGVNLFDVRPGRALKMFFFFMGMIGWSSFLMATDAAPGGAQLWHNLAPVLVGALLLAPLDLKGRIMLGDTGANLLGFALGIGIVRLTPELFQGAALAVFVALHMLTWRRSLSSLIETNRFLRWLDGAGRERV</sequence>
<reference evidence="1 2" key="2">
    <citation type="journal article" date="2016" name="Genome Announc.">
        <title>Complete Genome Sequences of Two Interactive Moderate Thermophiles, Paenibacillus napthalenovorans 32O-Y and Paenibacillus sp. 32O-W.</title>
        <authorList>
            <person name="Butler R.R.III."/>
            <person name="Wang J."/>
            <person name="Stark B.C."/>
            <person name="Pombert J.F."/>
        </authorList>
    </citation>
    <scope>NUCLEOTIDE SEQUENCE [LARGE SCALE GENOMIC DNA]</scope>
    <source>
        <strain evidence="1 2">32O-Y</strain>
    </source>
</reference>
<evidence type="ECO:0000313" key="1">
    <source>
        <dbReference type="EMBL" id="ALS22775.1"/>
    </source>
</evidence>
<accession>A0A0U2VTD2</accession>
<reference evidence="2" key="1">
    <citation type="submission" date="2015-12" db="EMBL/GenBank/DDBJ databases">
        <title>Complete genome sequences of two moderately thermophilic Paenibacillus species.</title>
        <authorList>
            <person name="Butler R.III."/>
            <person name="Wang J."/>
            <person name="Stark B.C."/>
            <person name="Pombert J.-F."/>
        </authorList>
    </citation>
    <scope>NUCLEOTIDE SEQUENCE [LARGE SCALE GENOMIC DNA]</scope>
    <source>
        <strain evidence="2">32O-Y</strain>
    </source>
</reference>
<proteinExistence type="predicted"/>
<dbReference type="AlphaFoldDB" id="A0A0U2VTD2"/>
<dbReference type="STRING" id="162209.IJ22_24020"/>
<name>A0A0U2VTD2_9BACL</name>
<dbReference type="PATRIC" id="fig|162209.4.peg.2554"/>